<feature type="transmembrane region" description="Helical" evidence="12">
    <location>
        <begin position="93"/>
        <end position="115"/>
    </location>
</feature>
<sequence>MAPQIGGSASDGTYNPKLGAFLLPPLVGLPYPDMVANGLGAKHSAAGDTKYAKLIIVHGVFAALAFLLFIPSAMICARFFYHGRNPRTAMYGHIGLNIAGILSLTVTFVAGYFAVGKSNWGTNPHHIIGTTLYVGVIFQALFGAFVRWRSAKQLRKRIALHTMLHHWLGRGLFLLGLAQVPLGLYIYGSPLVLFILYAVFTALFIVAWFILEFLRTRGYFTHGFIDSGSDLPIHEMSEQEHSALGPRQGEVPNNNRYEEPEPVLQTPRRARFSLFSNVFKKRDPGMNRESEQLVMDDRGTSFETSRAPSAHSPAMGGLHAPPGRQNNIPPVPSIPSHIPGPEGPLLHIDNQDRYIQRNNNPMRENGYRDSTTLGHNAQHHPLPMPESPMPESPYVSDRTNSGGVGDLSSPVSEVSALSSGNQRSFPYQPVPTQQYEEMPPSPMMGGRYMEADNGFIHGPLHGPGGNTIEPPMMPLPMPPEPHGRRQSHSRGRSTEDVVRLPISHSNEFLTIDRREATPGFETIRLSKNNPNVSVQVRVNPDGKSVTVRRIPTDEAERDRKERARQRAERAAQREMSLDRDRQARRSSSARRSRRSSSLDQTDIEGVVFSPDSNVSSAIAGHSGGLLGGGSVIPQQPSRNPQQYHSPKEPSREVLRTPLSSGQGQPLPGMTYTGLGGGLSPSQRGSVVSASAGSEMEQEMAKDYRRKKRRDERSGTNPSSLGVGSLMSSGIEYGDDLQDTWT</sequence>
<keyword evidence="10 12" id="KW-0472">Membrane</keyword>
<feature type="compositionally biased region" description="Basic and acidic residues" evidence="11">
    <location>
        <begin position="645"/>
        <end position="654"/>
    </location>
</feature>
<evidence type="ECO:0000256" key="5">
    <source>
        <dbReference type="ARBA" id="ARBA00022692"/>
    </source>
</evidence>
<dbReference type="PROSITE" id="PS50939">
    <property type="entry name" value="CYTOCHROME_B561"/>
    <property type="match status" value="1"/>
</dbReference>
<evidence type="ECO:0000313" key="14">
    <source>
        <dbReference type="EMBL" id="KAL0633834.1"/>
    </source>
</evidence>
<keyword evidence="3" id="KW-0813">Transport</keyword>
<feature type="compositionally biased region" description="Pro residues" evidence="11">
    <location>
        <begin position="382"/>
        <end position="391"/>
    </location>
</feature>
<dbReference type="InterPro" id="IPR045150">
    <property type="entry name" value="CYB561D1/2"/>
</dbReference>
<dbReference type="EMBL" id="JBBBZM010000112">
    <property type="protein sequence ID" value="KAL0633834.1"/>
    <property type="molecule type" value="Genomic_DNA"/>
</dbReference>
<feature type="region of interest" description="Disordered" evidence="11">
    <location>
        <begin position="533"/>
        <end position="604"/>
    </location>
</feature>
<reference evidence="14 15" key="1">
    <citation type="submission" date="2024-02" db="EMBL/GenBank/DDBJ databases">
        <title>Discinaceae phylogenomics.</title>
        <authorList>
            <person name="Dirks A.C."/>
            <person name="James T.Y."/>
        </authorList>
    </citation>
    <scope>NUCLEOTIDE SEQUENCE [LARGE SCALE GENOMIC DNA]</scope>
    <source>
        <strain evidence="14 15">ACD0624</strain>
    </source>
</reference>
<keyword evidence="9" id="KW-0408">Iron</keyword>
<keyword evidence="8 12" id="KW-1133">Transmembrane helix</keyword>
<dbReference type="CDD" id="cd08760">
    <property type="entry name" value="Cyt_b561_FRRS1_like"/>
    <property type="match status" value="1"/>
</dbReference>
<feature type="transmembrane region" description="Helical" evidence="12">
    <location>
        <begin position="55"/>
        <end position="81"/>
    </location>
</feature>
<evidence type="ECO:0000256" key="7">
    <source>
        <dbReference type="ARBA" id="ARBA00022982"/>
    </source>
</evidence>
<feature type="transmembrane region" description="Helical" evidence="12">
    <location>
        <begin position="167"/>
        <end position="188"/>
    </location>
</feature>
<evidence type="ECO:0000256" key="4">
    <source>
        <dbReference type="ARBA" id="ARBA00022617"/>
    </source>
</evidence>
<dbReference type="InterPro" id="IPR006593">
    <property type="entry name" value="Cyt_b561/ferric_Rdtase_TM"/>
</dbReference>
<comment type="subcellular location">
    <subcellularLocation>
        <location evidence="2">Membrane</location>
        <topology evidence="2">Multi-pass membrane protein</topology>
    </subcellularLocation>
</comment>
<keyword evidence="5 12" id="KW-0812">Transmembrane</keyword>
<evidence type="ECO:0000256" key="12">
    <source>
        <dbReference type="SAM" id="Phobius"/>
    </source>
</evidence>
<feature type="region of interest" description="Disordered" evidence="11">
    <location>
        <begin position="238"/>
        <end position="263"/>
    </location>
</feature>
<accession>A0ABR3GCZ9</accession>
<evidence type="ECO:0000256" key="1">
    <source>
        <dbReference type="ARBA" id="ARBA00001970"/>
    </source>
</evidence>
<name>A0ABR3GCZ9_9PEZI</name>
<feature type="compositionally biased region" description="Low complexity" evidence="11">
    <location>
        <begin position="407"/>
        <end position="419"/>
    </location>
</feature>
<feature type="region of interest" description="Disordered" evidence="11">
    <location>
        <begin position="476"/>
        <end position="497"/>
    </location>
</feature>
<proteinExistence type="predicted"/>
<evidence type="ECO:0000256" key="6">
    <source>
        <dbReference type="ARBA" id="ARBA00022723"/>
    </source>
</evidence>
<evidence type="ECO:0000259" key="13">
    <source>
        <dbReference type="PROSITE" id="PS50939"/>
    </source>
</evidence>
<dbReference type="SMART" id="SM00665">
    <property type="entry name" value="B561"/>
    <property type="match status" value="1"/>
</dbReference>
<feature type="compositionally biased region" description="Acidic residues" evidence="11">
    <location>
        <begin position="732"/>
        <end position="741"/>
    </location>
</feature>
<protein>
    <recommendedName>
        <fullName evidence="13">Cytochrome b561 domain-containing protein</fullName>
    </recommendedName>
</protein>
<dbReference type="PANTHER" id="PTHR15422:SF24">
    <property type="entry name" value="DOMON RELATED DOMAIN-CONTAINING PROTEIN"/>
    <property type="match status" value="1"/>
</dbReference>
<evidence type="ECO:0000256" key="2">
    <source>
        <dbReference type="ARBA" id="ARBA00004141"/>
    </source>
</evidence>
<keyword evidence="6" id="KW-0479">Metal-binding</keyword>
<evidence type="ECO:0000256" key="3">
    <source>
        <dbReference type="ARBA" id="ARBA00022448"/>
    </source>
</evidence>
<organism evidence="14 15">
    <name type="scientific">Discina gigas</name>
    <dbReference type="NCBI Taxonomy" id="1032678"/>
    <lineage>
        <taxon>Eukaryota</taxon>
        <taxon>Fungi</taxon>
        <taxon>Dikarya</taxon>
        <taxon>Ascomycota</taxon>
        <taxon>Pezizomycotina</taxon>
        <taxon>Pezizomycetes</taxon>
        <taxon>Pezizales</taxon>
        <taxon>Discinaceae</taxon>
        <taxon>Discina</taxon>
    </lineage>
</organism>
<evidence type="ECO:0000256" key="11">
    <source>
        <dbReference type="SAM" id="MobiDB-lite"/>
    </source>
</evidence>
<gene>
    <name evidence="14" type="ORF">Q9L58_007266</name>
</gene>
<feature type="compositionally biased region" description="Polar residues" evidence="11">
    <location>
        <begin position="420"/>
        <end position="435"/>
    </location>
</feature>
<feature type="compositionally biased region" description="Polar residues" evidence="11">
    <location>
        <begin position="632"/>
        <end position="644"/>
    </location>
</feature>
<keyword evidence="15" id="KW-1185">Reference proteome</keyword>
<feature type="compositionally biased region" description="Gly residues" evidence="11">
    <location>
        <begin position="621"/>
        <end position="630"/>
    </location>
</feature>
<dbReference type="Gene3D" id="1.20.120.1770">
    <property type="match status" value="1"/>
</dbReference>
<feature type="compositionally biased region" description="Basic and acidic residues" evidence="11">
    <location>
        <begin position="550"/>
        <end position="583"/>
    </location>
</feature>
<evidence type="ECO:0000256" key="9">
    <source>
        <dbReference type="ARBA" id="ARBA00023004"/>
    </source>
</evidence>
<feature type="region of interest" description="Disordered" evidence="11">
    <location>
        <begin position="619"/>
        <end position="741"/>
    </location>
</feature>
<keyword evidence="4" id="KW-0349">Heme</keyword>
<feature type="compositionally biased region" description="Polar residues" evidence="11">
    <location>
        <begin position="679"/>
        <end position="691"/>
    </location>
</feature>
<feature type="region of interest" description="Disordered" evidence="11">
    <location>
        <begin position="367"/>
        <end position="436"/>
    </location>
</feature>
<comment type="cofactor">
    <cofactor evidence="1">
        <name>heme b</name>
        <dbReference type="ChEBI" id="CHEBI:60344"/>
    </cofactor>
</comment>
<evidence type="ECO:0000256" key="8">
    <source>
        <dbReference type="ARBA" id="ARBA00022989"/>
    </source>
</evidence>
<feature type="domain" description="Cytochrome b561" evidence="13">
    <location>
        <begin position="23"/>
        <end position="217"/>
    </location>
</feature>
<comment type="caution">
    <text evidence="14">The sequence shown here is derived from an EMBL/GenBank/DDBJ whole genome shotgun (WGS) entry which is preliminary data.</text>
</comment>
<dbReference type="Proteomes" id="UP001447188">
    <property type="component" value="Unassembled WGS sequence"/>
</dbReference>
<feature type="compositionally biased region" description="Basic residues" evidence="11">
    <location>
        <begin position="584"/>
        <end position="594"/>
    </location>
</feature>
<feature type="transmembrane region" description="Helical" evidence="12">
    <location>
        <begin position="194"/>
        <end position="214"/>
    </location>
</feature>
<keyword evidence="7" id="KW-0249">Electron transport</keyword>
<evidence type="ECO:0000256" key="10">
    <source>
        <dbReference type="ARBA" id="ARBA00023136"/>
    </source>
</evidence>
<feature type="transmembrane region" description="Helical" evidence="12">
    <location>
        <begin position="127"/>
        <end position="146"/>
    </location>
</feature>
<evidence type="ECO:0000313" key="15">
    <source>
        <dbReference type="Proteomes" id="UP001447188"/>
    </source>
</evidence>
<dbReference type="PANTHER" id="PTHR15422">
    <property type="entry name" value="OS05G0565100 PROTEIN"/>
    <property type="match status" value="1"/>
</dbReference>
<feature type="compositionally biased region" description="Low complexity" evidence="11">
    <location>
        <begin position="718"/>
        <end position="729"/>
    </location>
</feature>